<evidence type="ECO:0000313" key="11">
    <source>
        <dbReference type="EMBL" id="KAH3880979.1"/>
    </source>
</evidence>
<evidence type="ECO:0000259" key="10">
    <source>
        <dbReference type="Pfam" id="PF21639"/>
    </source>
</evidence>
<dbReference type="InterPro" id="IPR027417">
    <property type="entry name" value="P-loop_NTPase"/>
</dbReference>
<evidence type="ECO:0000256" key="3">
    <source>
        <dbReference type="ARBA" id="ARBA00022705"/>
    </source>
</evidence>
<keyword evidence="12" id="KW-1185">Reference proteome</keyword>
<comment type="caution">
    <text evidence="11">The sequence shown here is derived from an EMBL/GenBank/DDBJ whole genome shotgun (WGS) entry which is preliminary data.</text>
</comment>
<dbReference type="GO" id="GO:0003688">
    <property type="term" value="F:DNA replication origin binding"/>
    <property type="evidence" value="ECO:0007669"/>
    <property type="project" value="TreeGrafter"/>
</dbReference>
<reference evidence="11" key="2">
    <citation type="submission" date="2020-11" db="EMBL/GenBank/DDBJ databases">
        <authorList>
            <person name="McCartney M.A."/>
            <person name="Auch B."/>
            <person name="Kono T."/>
            <person name="Mallez S."/>
            <person name="Becker A."/>
            <person name="Gohl D.M."/>
            <person name="Silverstein K.A.T."/>
            <person name="Koren S."/>
            <person name="Bechman K.B."/>
            <person name="Herman A."/>
            <person name="Abrahante J.E."/>
            <person name="Garbe J."/>
        </authorList>
    </citation>
    <scope>NUCLEOTIDE SEQUENCE</scope>
    <source>
        <strain evidence="11">Duluth1</strain>
        <tissue evidence="11">Whole animal</tissue>
    </source>
</reference>
<dbReference type="FunFam" id="3.40.50.300:FF:000673">
    <property type="entry name" value="Origin recognition complex subunit 5"/>
    <property type="match status" value="1"/>
</dbReference>
<comment type="subcellular location">
    <subcellularLocation>
        <location evidence="1">Nucleus</location>
    </subcellularLocation>
</comment>
<keyword evidence="5" id="KW-0067">ATP-binding</keyword>
<sequence>MEEILCREKQVKILRDIMGKPHQMTPPALFLYGHTSTGKSLVLGSILKSSQVLHVIVNCVECYSQRFLFEHVLNAIRADGAAILDTSTLIKCDNMSDFVRLLQQEVVAKKLDMQTVYIVLDKAERLRDMEQNILPAFLRLQELTGLNLCTILVSEIVWEKYRFGTGFLEPLVIQFPDYSKDELVEIICHDRPEDYPEGFYNMYVNLVLNIFYYACRNLKELRHLVTLNFKTYVQPINSGEATMGDTKKLWKHIEPHLKKALCTLYLREVSSSQWERYQQEIETADNVGLQGLTHRSHVELPYYSKYLLIAAYLASYNPAKSDRKFFAKNSGKVNKKVQLNQAKKKDRTSNHMLGPKPFPLDRLLAIFYSIVEGRVAPTANIFMQITSLVSLHFLGHATGEDQIEQPKYKCLVSLDFIKAVSRTVNFEVTRYLYDFA</sequence>
<keyword evidence="4" id="KW-0547">Nucleotide-binding</keyword>
<reference evidence="11" key="1">
    <citation type="journal article" date="2019" name="bioRxiv">
        <title>The Genome of the Zebra Mussel, Dreissena polymorpha: A Resource for Invasive Species Research.</title>
        <authorList>
            <person name="McCartney M.A."/>
            <person name="Auch B."/>
            <person name="Kono T."/>
            <person name="Mallez S."/>
            <person name="Zhang Y."/>
            <person name="Obille A."/>
            <person name="Becker A."/>
            <person name="Abrahante J.E."/>
            <person name="Garbe J."/>
            <person name="Badalamenti J.P."/>
            <person name="Herman A."/>
            <person name="Mangelson H."/>
            <person name="Liachko I."/>
            <person name="Sullivan S."/>
            <person name="Sone E.D."/>
            <person name="Koren S."/>
            <person name="Silverstein K.A.T."/>
            <person name="Beckman K.B."/>
            <person name="Gohl D.M."/>
        </authorList>
    </citation>
    <scope>NUCLEOTIDE SEQUENCE</scope>
    <source>
        <strain evidence="11">Duluth1</strain>
        <tissue evidence="11">Whole animal</tissue>
    </source>
</reference>
<proteinExistence type="inferred from homology"/>
<evidence type="ECO:0000256" key="2">
    <source>
        <dbReference type="ARBA" id="ARBA00006269"/>
    </source>
</evidence>
<evidence type="ECO:0000256" key="4">
    <source>
        <dbReference type="ARBA" id="ARBA00022741"/>
    </source>
</evidence>
<evidence type="ECO:0000256" key="1">
    <source>
        <dbReference type="ARBA" id="ARBA00004123"/>
    </source>
</evidence>
<dbReference type="GO" id="GO:0005524">
    <property type="term" value="F:ATP binding"/>
    <property type="evidence" value="ECO:0007669"/>
    <property type="project" value="UniProtKB-KW"/>
</dbReference>
<dbReference type="AlphaFoldDB" id="A0A9D4RTY7"/>
<organism evidence="11 12">
    <name type="scientific">Dreissena polymorpha</name>
    <name type="common">Zebra mussel</name>
    <name type="synonym">Mytilus polymorpha</name>
    <dbReference type="NCBI Taxonomy" id="45954"/>
    <lineage>
        <taxon>Eukaryota</taxon>
        <taxon>Metazoa</taxon>
        <taxon>Spiralia</taxon>
        <taxon>Lophotrochozoa</taxon>
        <taxon>Mollusca</taxon>
        <taxon>Bivalvia</taxon>
        <taxon>Autobranchia</taxon>
        <taxon>Heteroconchia</taxon>
        <taxon>Euheterodonta</taxon>
        <taxon>Imparidentia</taxon>
        <taxon>Neoheterodontei</taxon>
        <taxon>Myida</taxon>
        <taxon>Dreissenoidea</taxon>
        <taxon>Dreissenidae</taxon>
        <taxon>Dreissena</taxon>
    </lineage>
</organism>
<dbReference type="GO" id="GO:0005664">
    <property type="term" value="C:nuclear origin of replication recognition complex"/>
    <property type="evidence" value="ECO:0007669"/>
    <property type="project" value="TreeGrafter"/>
</dbReference>
<gene>
    <name evidence="11" type="ORF">DPMN_004901</name>
</gene>
<dbReference type="InterPro" id="IPR048866">
    <property type="entry name" value="ORC5_lid"/>
</dbReference>
<dbReference type="Proteomes" id="UP000828390">
    <property type="component" value="Unassembled WGS sequence"/>
</dbReference>
<accession>A0A9D4RTY7</accession>
<evidence type="ECO:0000259" key="8">
    <source>
        <dbReference type="Pfam" id="PF13191"/>
    </source>
</evidence>
<dbReference type="Gene3D" id="3.40.50.300">
    <property type="entry name" value="P-loop containing nucleotide triphosphate hydrolases"/>
    <property type="match status" value="1"/>
</dbReference>
<evidence type="ECO:0000313" key="12">
    <source>
        <dbReference type="Proteomes" id="UP000828390"/>
    </source>
</evidence>
<dbReference type="Pfam" id="PF13191">
    <property type="entry name" value="AAA_16"/>
    <property type="match status" value="1"/>
</dbReference>
<dbReference type="InterPro" id="IPR047088">
    <property type="entry name" value="ORC5_C"/>
</dbReference>
<dbReference type="Pfam" id="PF14630">
    <property type="entry name" value="ORC5_C"/>
    <property type="match status" value="1"/>
</dbReference>
<dbReference type="InterPro" id="IPR020796">
    <property type="entry name" value="ORC5"/>
</dbReference>
<feature type="domain" description="Orc1-like AAA ATPase" evidence="8">
    <location>
        <begin position="4"/>
        <end position="151"/>
    </location>
</feature>
<dbReference type="EMBL" id="JAIWYP010000001">
    <property type="protein sequence ID" value="KAH3880979.1"/>
    <property type="molecule type" value="Genomic_DNA"/>
</dbReference>
<evidence type="ECO:0000256" key="5">
    <source>
        <dbReference type="ARBA" id="ARBA00022840"/>
    </source>
</evidence>
<evidence type="ECO:0000256" key="7">
    <source>
        <dbReference type="ARBA" id="ARBA00069657"/>
    </source>
</evidence>
<keyword evidence="3" id="KW-0235">DNA replication</keyword>
<dbReference type="InterPro" id="IPR041664">
    <property type="entry name" value="AAA_16"/>
</dbReference>
<feature type="domain" description="ORC5 lid" evidence="10">
    <location>
        <begin position="200"/>
        <end position="249"/>
    </location>
</feature>
<dbReference type="OrthoDB" id="365981at2759"/>
<dbReference type="SUPFAM" id="SSF52540">
    <property type="entry name" value="P-loop containing nucleoside triphosphate hydrolases"/>
    <property type="match status" value="1"/>
</dbReference>
<dbReference type="PANTHER" id="PTHR12705">
    <property type="entry name" value="ORIGIN RECOGNITION COMPLEX SUBUNIT 5"/>
    <property type="match status" value="1"/>
</dbReference>
<comment type="similarity">
    <text evidence="2">Belongs to the ORC5 family.</text>
</comment>
<dbReference type="GO" id="GO:0006270">
    <property type="term" value="P:DNA replication initiation"/>
    <property type="evidence" value="ECO:0007669"/>
    <property type="project" value="TreeGrafter"/>
</dbReference>
<dbReference type="PANTHER" id="PTHR12705:SF0">
    <property type="entry name" value="ORIGIN RECOGNITION COMPLEX SUBUNIT 5"/>
    <property type="match status" value="1"/>
</dbReference>
<name>A0A9D4RTY7_DREPO</name>
<evidence type="ECO:0000256" key="6">
    <source>
        <dbReference type="ARBA" id="ARBA00023242"/>
    </source>
</evidence>
<feature type="domain" description="Origin recognition complex subunit 5 C-terminal" evidence="9">
    <location>
        <begin position="300"/>
        <end position="432"/>
    </location>
</feature>
<protein>
    <recommendedName>
        <fullName evidence="7">Origin recognition complex subunit 5</fullName>
    </recommendedName>
</protein>
<keyword evidence="6" id="KW-0539">Nucleus</keyword>
<evidence type="ECO:0000259" key="9">
    <source>
        <dbReference type="Pfam" id="PF14630"/>
    </source>
</evidence>
<dbReference type="Pfam" id="PF21639">
    <property type="entry name" value="ORC5_lid"/>
    <property type="match status" value="1"/>
</dbReference>